<dbReference type="InterPro" id="IPR009057">
    <property type="entry name" value="Homeodomain-like_sf"/>
</dbReference>
<accession>A0A506PBV9</accession>
<reference evidence="3 4" key="1">
    <citation type="submission" date="2019-06" db="EMBL/GenBank/DDBJ databases">
        <title>Flavobacteriaceae Paucihalobacterium erythroidium CWB-1, complete genome.</title>
        <authorList>
            <person name="Wu S."/>
        </authorList>
    </citation>
    <scope>NUCLEOTIDE SEQUENCE [LARGE SCALE GENOMIC DNA]</scope>
    <source>
        <strain evidence="3 4">CWB-1</strain>
    </source>
</reference>
<evidence type="ECO:0000313" key="3">
    <source>
        <dbReference type="EMBL" id="TPV31461.1"/>
    </source>
</evidence>
<sequence>MIDEIGWNNLLLFVYILLNYYIYAKIIYMVIEQCPNCSSNRYVKSGIINDRQRYKCKDCSYFFTVNKLGKSIDNYYVNKALQLYLEGLTYREIERILGISHVSVLNWVKKYNIKRPQNTNYHPTYKILNHEELSKYFSQKSNLSGAGTLVTELGDKFMLIKWERFKD</sequence>
<dbReference type="InterPro" id="IPR051354">
    <property type="entry name" value="Transposase_27_IS1"/>
</dbReference>
<dbReference type="AlphaFoldDB" id="A0A506PBV9"/>
<name>A0A506PBV9_9FLAO</name>
<dbReference type="Pfam" id="PF06056">
    <property type="entry name" value="Terminase_5"/>
    <property type="match status" value="1"/>
</dbReference>
<keyword evidence="4" id="KW-1185">Reference proteome</keyword>
<keyword evidence="1" id="KW-1133">Transmembrane helix</keyword>
<dbReference type="PANTHER" id="PTHR33293">
    <property type="entry name" value="INSERTION ELEMENT IS1 1 PROTEIN INSB-RELATED"/>
    <property type="match status" value="1"/>
</dbReference>
<proteinExistence type="predicted"/>
<organism evidence="3 4">
    <name type="scientific">Paucihalobacter ruber</name>
    <dbReference type="NCBI Taxonomy" id="2567861"/>
    <lineage>
        <taxon>Bacteria</taxon>
        <taxon>Pseudomonadati</taxon>
        <taxon>Bacteroidota</taxon>
        <taxon>Flavobacteriia</taxon>
        <taxon>Flavobacteriales</taxon>
        <taxon>Flavobacteriaceae</taxon>
        <taxon>Paucihalobacter</taxon>
    </lineage>
</organism>
<evidence type="ECO:0000256" key="1">
    <source>
        <dbReference type="SAM" id="Phobius"/>
    </source>
</evidence>
<dbReference type="InterPro" id="IPR010332">
    <property type="entry name" value="ATPase_terminase-su_N"/>
</dbReference>
<keyword evidence="1" id="KW-0812">Transmembrane</keyword>
<evidence type="ECO:0000259" key="2">
    <source>
        <dbReference type="Pfam" id="PF06056"/>
    </source>
</evidence>
<feature type="transmembrane region" description="Helical" evidence="1">
    <location>
        <begin position="12"/>
        <end position="31"/>
    </location>
</feature>
<dbReference type="Gene3D" id="1.10.10.60">
    <property type="entry name" value="Homeodomain-like"/>
    <property type="match status" value="1"/>
</dbReference>
<comment type="caution">
    <text evidence="3">The sequence shown here is derived from an EMBL/GenBank/DDBJ whole genome shotgun (WGS) entry which is preliminary data.</text>
</comment>
<dbReference type="OrthoDB" id="951040at2"/>
<feature type="domain" description="Terminase ATPase subunit N-terminal" evidence="2">
    <location>
        <begin position="79"/>
        <end position="115"/>
    </location>
</feature>
<dbReference type="SUPFAM" id="SSF46689">
    <property type="entry name" value="Homeodomain-like"/>
    <property type="match status" value="1"/>
</dbReference>
<evidence type="ECO:0000313" key="4">
    <source>
        <dbReference type="Proteomes" id="UP000317332"/>
    </source>
</evidence>
<dbReference type="EMBL" id="VHIQ01000008">
    <property type="protein sequence ID" value="TPV31461.1"/>
    <property type="molecule type" value="Genomic_DNA"/>
</dbReference>
<protein>
    <submittedName>
        <fullName evidence="3">IS1 family transposase</fullName>
    </submittedName>
</protein>
<dbReference type="PANTHER" id="PTHR33293:SF2">
    <property type="entry name" value="TRANSPOSASE"/>
    <property type="match status" value="1"/>
</dbReference>
<gene>
    <name evidence="3" type="ORF">FJ651_14810</name>
</gene>
<dbReference type="Proteomes" id="UP000317332">
    <property type="component" value="Unassembled WGS sequence"/>
</dbReference>
<keyword evidence="1" id="KW-0472">Membrane</keyword>